<protein>
    <recommendedName>
        <fullName evidence="7">Indoleamine 2,3-dioxygenase</fullName>
    </recommendedName>
</protein>
<keyword evidence="2" id="KW-0479">Metal-binding</keyword>
<keyword evidence="3" id="KW-0408">Iron</keyword>
<organism evidence="5 6">
    <name type="scientific">Ataeniobius toweri</name>
    <dbReference type="NCBI Taxonomy" id="208326"/>
    <lineage>
        <taxon>Eukaryota</taxon>
        <taxon>Metazoa</taxon>
        <taxon>Chordata</taxon>
        <taxon>Craniata</taxon>
        <taxon>Vertebrata</taxon>
        <taxon>Euteleostomi</taxon>
        <taxon>Actinopterygii</taxon>
        <taxon>Neopterygii</taxon>
        <taxon>Teleostei</taxon>
        <taxon>Neoteleostei</taxon>
        <taxon>Acanthomorphata</taxon>
        <taxon>Ovalentaria</taxon>
        <taxon>Atherinomorphae</taxon>
        <taxon>Cyprinodontiformes</taxon>
        <taxon>Goodeidae</taxon>
        <taxon>Ataeniobius</taxon>
    </lineage>
</organism>
<dbReference type="Gene3D" id="1.20.58.480">
    <property type="match status" value="1"/>
</dbReference>
<comment type="similarity">
    <text evidence="1">Belongs to the indoleamine 2,3-dioxygenase family.</text>
</comment>
<proteinExistence type="inferred from homology"/>
<keyword evidence="4" id="KW-0823">Tryptophan catabolism</keyword>
<evidence type="ECO:0000256" key="2">
    <source>
        <dbReference type="ARBA" id="ARBA00022723"/>
    </source>
</evidence>
<dbReference type="Proteomes" id="UP001345963">
    <property type="component" value="Unassembled WGS sequence"/>
</dbReference>
<dbReference type="InterPro" id="IPR037217">
    <property type="entry name" value="Trp/Indoleamine_2_3_dOase-like"/>
</dbReference>
<dbReference type="PANTHER" id="PTHR28657:SF4">
    <property type="entry name" value="INDOLEAMINE 2,3-DIOXYGENASE 2"/>
    <property type="match status" value="1"/>
</dbReference>
<evidence type="ECO:0000313" key="6">
    <source>
        <dbReference type="Proteomes" id="UP001345963"/>
    </source>
</evidence>
<keyword evidence="6" id="KW-1185">Reference proteome</keyword>
<evidence type="ECO:0000313" key="5">
    <source>
        <dbReference type="EMBL" id="MED6246496.1"/>
    </source>
</evidence>
<evidence type="ECO:0000256" key="3">
    <source>
        <dbReference type="ARBA" id="ARBA00023004"/>
    </source>
</evidence>
<dbReference type="Pfam" id="PF01231">
    <property type="entry name" value="IDO"/>
    <property type="match status" value="1"/>
</dbReference>
<reference evidence="5 6" key="1">
    <citation type="submission" date="2021-07" db="EMBL/GenBank/DDBJ databases">
        <authorList>
            <person name="Palmer J.M."/>
        </authorList>
    </citation>
    <scope>NUCLEOTIDE SEQUENCE [LARGE SCALE GENOMIC DNA]</scope>
    <source>
        <strain evidence="5 6">AT_MEX2019</strain>
        <tissue evidence="5">Muscle</tissue>
    </source>
</reference>
<sequence>MASAKTEREAPFSLDSYYVSEKLGFVLPDPLENLPSYYQPWMDIALRLPELLHSHELRSHVNKMPLLSTRFLKDHRELRFAHLVLSMITMGYVWQEGENNTIEMLPRNLAVPYWEVSQCLGLPPILTHADAVLANWKRKDPEGPFDMENLEVLVRIPGGDSVKGFFLVTLLVELAAVPAIRSIPTVINGVRCGHMEAVAKALENISQSIQDMNDALKLMHGETLMYNEKD</sequence>
<dbReference type="SUPFAM" id="SSF140959">
    <property type="entry name" value="Indolic compounds 2,3-dioxygenase-like"/>
    <property type="match status" value="1"/>
</dbReference>
<accession>A0ABU7B959</accession>
<dbReference type="PANTHER" id="PTHR28657">
    <property type="entry name" value="INDOLEAMINE 2,3-DIOXYGENASE"/>
    <property type="match status" value="1"/>
</dbReference>
<dbReference type="EMBL" id="JAHUTI010043259">
    <property type="protein sequence ID" value="MED6246496.1"/>
    <property type="molecule type" value="Genomic_DNA"/>
</dbReference>
<evidence type="ECO:0000256" key="1">
    <source>
        <dbReference type="ARBA" id="ARBA00007119"/>
    </source>
</evidence>
<comment type="caution">
    <text evidence="5">The sequence shown here is derived from an EMBL/GenBank/DDBJ whole genome shotgun (WGS) entry which is preliminary data.</text>
</comment>
<evidence type="ECO:0000256" key="4">
    <source>
        <dbReference type="ARBA" id="ARBA00023079"/>
    </source>
</evidence>
<dbReference type="InterPro" id="IPR000898">
    <property type="entry name" value="Indolamine_dOase"/>
</dbReference>
<gene>
    <name evidence="5" type="ORF">ATANTOWER_018825</name>
</gene>
<name>A0ABU7B959_9TELE</name>
<evidence type="ECO:0008006" key="7">
    <source>
        <dbReference type="Google" id="ProtNLM"/>
    </source>
</evidence>